<dbReference type="PROSITE" id="PS00560">
    <property type="entry name" value="CARBOXYPEPT_SER_HIS"/>
    <property type="match status" value="1"/>
</dbReference>
<dbReference type="Pfam" id="PF00450">
    <property type="entry name" value="Peptidase_S10"/>
    <property type="match status" value="1"/>
</dbReference>
<keyword evidence="2 7" id="KW-0121">Carboxypeptidase</keyword>
<evidence type="ECO:0000313" key="9">
    <source>
        <dbReference type="Proteomes" id="UP000076727"/>
    </source>
</evidence>
<keyword evidence="4 7" id="KW-0732">Signal</keyword>
<feature type="signal peptide" evidence="7">
    <location>
        <begin position="1"/>
        <end position="19"/>
    </location>
</feature>
<dbReference type="InterPro" id="IPR001563">
    <property type="entry name" value="Peptidase_S10"/>
</dbReference>
<keyword evidence="6" id="KW-0325">Glycoprotein</keyword>
<evidence type="ECO:0000256" key="7">
    <source>
        <dbReference type="RuleBase" id="RU361156"/>
    </source>
</evidence>
<dbReference type="EC" id="3.4.16.-" evidence="7"/>
<keyword evidence="5 7" id="KW-0378">Hydrolase</keyword>
<dbReference type="PANTHER" id="PTHR11802:SF113">
    <property type="entry name" value="SERINE CARBOXYPEPTIDASE CTSA-4.1"/>
    <property type="match status" value="1"/>
</dbReference>
<dbReference type="GO" id="GO:0004185">
    <property type="term" value="F:serine-type carboxypeptidase activity"/>
    <property type="evidence" value="ECO:0007669"/>
    <property type="project" value="UniProtKB-UniRule"/>
</dbReference>
<dbReference type="EMBL" id="KV429080">
    <property type="protein sequence ID" value="KZT67101.1"/>
    <property type="molecule type" value="Genomic_DNA"/>
</dbReference>
<evidence type="ECO:0000256" key="1">
    <source>
        <dbReference type="ARBA" id="ARBA00009431"/>
    </source>
</evidence>
<comment type="similarity">
    <text evidence="1 7">Belongs to the peptidase S10 family.</text>
</comment>
<dbReference type="PANTHER" id="PTHR11802">
    <property type="entry name" value="SERINE PROTEASE FAMILY S10 SERINE CARBOXYPEPTIDASE"/>
    <property type="match status" value="1"/>
</dbReference>
<dbReference type="OrthoDB" id="443318at2759"/>
<accession>A0A165NL48</accession>
<keyword evidence="9" id="KW-1185">Reference proteome</keyword>
<gene>
    <name evidence="8" type="ORF">DAEQUDRAFT_729519</name>
</gene>
<sequence length="511" mass="56999">MVSCRPLCVFTFYASLAVAVQRPFAARRAHIRANIVPSSDPLPALADATNAHDAALFTPFEDLESLSDAEFTTLRHFAFPKHSVRIKKSHFCDGSVGAYTGYIDIQARHLFFYFFESRDNPDKDDVIFWTNGGPGCSSSTGLFMELGPCRVTNPENATFNPYSWNEKANIFFIDQPIGVGFSYAEFGETVGNTPDAAKDIAAFVAIFFEHFSKFKGRGFHMAGESYGGRYIPLFASEIYDQNARLEAAGMTPINLKSVMIGNGCTDWSGMTVSYFDMQCRPMSQPPIMDIKSCVRMKQAIPRCQQMVKKSCLDRFDSMDCEATNNFCNEELYDPFFATGYNPYDISKLCDGDIEDTLCYPVTQAIGQYLDRPDIRALLGVDPAVSANFSSCDDRVGDAFELSDDYLSPTELYLSALLERGVRVLNYAGANDWMCNWVGNDRMTLALEWSGKDEFRSQPFSQWEVDGEVAGLMRTAGPLTFATIDGAGHMVPYDKPLQSLELTKRWLAGKHP</sequence>
<dbReference type="Proteomes" id="UP000076727">
    <property type="component" value="Unassembled WGS sequence"/>
</dbReference>
<dbReference type="GO" id="GO:0006508">
    <property type="term" value="P:proteolysis"/>
    <property type="evidence" value="ECO:0007669"/>
    <property type="project" value="UniProtKB-KW"/>
</dbReference>
<evidence type="ECO:0000256" key="6">
    <source>
        <dbReference type="ARBA" id="ARBA00023180"/>
    </source>
</evidence>
<evidence type="ECO:0000313" key="8">
    <source>
        <dbReference type="EMBL" id="KZT67101.1"/>
    </source>
</evidence>
<name>A0A165NL48_9APHY</name>
<dbReference type="PROSITE" id="PS00131">
    <property type="entry name" value="CARBOXYPEPT_SER_SER"/>
    <property type="match status" value="1"/>
</dbReference>
<dbReference type="Gene3D" id="3.40.50.1820">
    <property type="entry name" value="alpha/beta hydrolase"/>
    <property type="match status" value="1"/>
</dbReference>
<dbReference type="SUPFAM" id="SSF53474">
    <property type="entry name" value="alpha/beta-Hydrolases"/>
    <property type="match status" value="1"/>
</dbReference>
<proteinExistence type="inferred from homology"/>
<dbReference type="PRINTS" id="PR00724">
    <property type="entry name" value="CRBOXYPTASEC"/>
</dbReference>
<keyword evidence="3 7" id="KW-0645">Protease</keyword>
<organism evidence="8 9">
    <name type="scientific">Daedalea quercina L-15889</name>
    <dbReference type="NCBI Taxonomy" id="1314783"/>
    <lineage>
        <taxon>Eukaryota</taxon>
        <taxon>Fungi</taxon>
        <taxon>Dikarya</taxon>
        <taxon>Basidiomycota</taxon>
        <taxon>Agaricomycotina</taxon>
        <taxon>Agaricomycetes</taxon>
        <taxon>Polyporales</taxon>
        <taxon>Fomitopsis</taxon>
    </lineage>
</organism>
<dbReference type="AlphaFoldDB" id="A0A165NL48"/>
<evidence type="ECO:0000256" key="5">
    <source>
        <dbReference type="ARBA" id="ARBA00022801"/>
    </source>
</evidence>
<dbReference type="STRING" id="1314783.A0A165NL48"/>
<dbReference type="InterPro" id="IPR018202">
    <property type="entry name" value="Ser_caboxypep_ser_AS"/>
</dbReference>
<dbReference type="InterPro" id="IPR029058">
    <property type="entry name" value="AB_hydrolase_fold"/>
</dbReference>
<evidence type="ECO:0000256" key="3">
    <source>
        <dbReference type="ARBA" id="ARBA00022670"/>
    </source>
</evidence>
<feature type="chain" id="PRO_5007748512" description="Carboxypeptidase" evidence="7">
    <location>
        <begin position="20"/>
        <end position="511"/>
    </location>
</feature>
<evidence type="ECO:0000256" key="4">
    <source>
        <dbReference type="ARBA" id="ARBA00022729"/>
    </source>
</evidence>
<dbReference type="InterPro" id="IPR033124">
    <property type="entry name" value="Ser_caboxypep_his_AS"/>
</dbReference>
<dbReference type="Gene3D" id="1.10.287.410">
    <property type="match status" value="1"/>
</dbReference>
<protein>
    <recommendedName>
        <fullName evidence="7">Carboxypeptidase</fullName>
        <ecNumber evidence="7">3.4.16.-</ecNumber>
    </recommendedName>
</protein>
<reference evidence="8 9" key="1">
    <citation type="journal article" date="2016" name="Mol. Biol. Evol.">
        <title>Comparative Genomics of Early-Diverging Mushroom-Forming Fungi Provides Insights into the Origins of Lignocellulose Decay Capabilities.</title>
        <authorList>
            <person name="Nagy L.G."/>
            <person name="Riley R."/>
            <person name="Tritt A."/>
            <person name="Adam C."/>
            <person name="Daum C."/>
            <person name="Floudas D."/>
            <person name="Sun H."/>
            <person name="Yadav J.S."/>
            <person name="Pangilinan J."/>
            <person name="Larsson K.H."/>
            <person name="Matsuura K."/>
            <person name="Barry K."/>
            <person name="Labutti K."/>
            <person name="Kuo R."/>
            <person name="Ohm R.A."/>
            <person name="Bhattacharya S.S."/>
            <person name="Shirouzu T."/>
            <person name="Yoshinaga Y."/>
            <person name="Martin F.M."/>
            <person name="Grigoriev I.V."/>
            <person name="Hibbett D.S."/>
        </authorList>
    </citation>
    <scope>NUCLEOTIDE SEQUENCE [LARGE SCALE GENOMIC DNA]</scope>
    <source>
        <strain evidence="8 9">L-15889</strain>
    </source>
</reference>
<evidence type="ECO:0000256" key="2">
    <source>
        <dbReference type="ARBA" id="ARBA00022645"/>
    </source>
</evidence>
<dbReference type="GO" id="GO:0000324">
    <property type="term" value="C:fungal-type vacuole"/>
    <property type="evidence" value="ECO:0007669"/>
    <property type="project" value="TreeGrafter"/>
</dbReference>